<dbReference type="EMBL" id="SLXI01000003">
    <property type="protein sequence ID" value="TCP12826.1"/>
    <property type="molecule type" value="Genomic_DNA"/>
</dbReference>
<sequence>MLRIYFMLYLLIFVDMTLAADPFDKNQRSLSITAHSTIDVDNEKININCSKIKRNIAKTVNFNDLNLIGVIQYTDYLEALFISESQDIFNVRVGETIGKELFVLDSITLSEIQLQIWKGDECGNKELLIVKL</sequence>
<evidence type="ECO:0000313" key="2">
    <source>
        <dbReference type="Proteomes" id="UP000294841"/>
    </source>
</evidence>
<dbReference type="Proteomes" id="UP000294841">
    <property type="component" value="Unassembled WGS sequence"/>
</dbReference>
<keyword evidence="2" id="KW-1185">Reference proteome</keyword>
<protein>
    <recommendedName>
        <fullName evidence="3">Pilus assembly protein PilP</fullName>
    </recommendedName>
</protein>
<reference evidence="1 2" key="1">
    <citation type="submission" date="2019-03" db="EMBL/GenBank/DDBJ databases">
        <title>Genomic Encyclopedia of Type Strains, Phase IV (KMG-IV): sequencing the most valuable type-strain genomes for metagenomic binning, comparative biology and taxonomic classification.</title>
        <authorList>
            <person name="Goeker M."/>
        </authorList>
    </citation>
    <scope>NUCLEOTIDE SEQUENCE [LARGE SCALE GENOMIC DNA]</scope>
    <source>
        <strain evidence="1 2">DSM 28231</strain>
    </source>
</reference>
<dbReference type="OrthoDB" id="5679413at2"/>
<name>A0A4R2N0B1_9PAST</name>
<gene>
    <name evidence="1" type="ORF">EV697_103131</name>
</gene>
<evidence type="ECO:0008006" key="3">
    <source>
        <dbReference type="Google" id="ProtNLM"/>
    </source>
</evidence>
<accession>A0A4R2N0B1</accession>
<dbReference type="RefSeq" id="WP_132023457.1">
    <property type="nucleotide sequence ID" value="NZ_CP016605.1"/>
</dbReference>
<organism evidence="1 2">
    <name type="scientific">Bisgaardia hudsonensis</name>
    <dbReference type="NCBI Taxonomy" id="109472"/>
    <lineage>
        <taxon>Bacteria</taxon>
        <taxon>Pseudomonadati</taxon>
        <taxon>Pseudomonadota</taxon>
        <taxon>Gammaproteobacteria</taxon>
        <taxon>Pasteurellales</taxon>
        <taxon>Pasteurellaceae</taxon>
        <taxon>Bisgaardia</taxon>
    </lineage>
</organism>
<comment type="caution">
    <text evidence="1">The sequence shown here is derived from an EMBL/GenBank/DDBJ whole genome shotgun (WGS) entry which is preliminary data.</text>
</comment>
<evidence type="ECO:0000313" key="1">
    <source>
        <dbReference type="EMBL" id="TCP12826.1"/>
    </source>
</evidence>
<proteinExistence type="predicted"/>
<dbReference type="AlphaFoldDB" id="A0A4R2N0B1"/>